<evidence type="ECO:0000313" key="9">
    <source>
        <dbReference type="Proteomes" id="UP000095085"/>
    </source>
</evidence>
<dbReference type="RefSeq" id="XP_020075951.1">
    <property type="nucleotide sequence ID" value="XM_020221256.1"/>
</dbReference>
<dbReference type="GO" id="GO:0061630">
    <property type="term" value="F:ubiquitin protein ligase activity"/>
    <property type="evidence" value="ECO:0007669"/>
    <property type="project" value="TreeGrafter"/>
</dbReference>
<dbReference type="PROSITE" id="PS00518">
    <property type="entry name" value="ZF_RING_1"/>
    <property type="match status" value="1"/>
</dbReference>
<dbReference type="Gene3D" id="3.30.40.10">
    <property type="entry name" value="Zinc/RING finger domain, C3HC4 (zinc finger)"/>
    <property type="match status" value="1"/>
</dbReference>
<dbReference type="SMART" id="SM00184">
    <property type="entry name" value="RING"/>
    <property type="match status" value="1"/>
</dbReference>
<dbReference type="GO" id="GO:0000209">
    <property type="term" value="P:protein polyubiquitination"/>
    <property type="evidence" value="ECO:0007669"/>
    <property type="project" value="TreeGrafter"/>
</dbReference>
<evidence type="ECO:0000259" key="6">
    <source>
        <dbReference type="PROSITE" id="PS50089"/>
    </source>
</evidence>
<dbReference type="Pfam" id="PF00271">
    <property type="entry name" value="Helicase_C"/>
    <property type="match status" value="1"/>
</dbReference>
<dbReference type="Proteomes" id="UP000095085">
    <property type="component" value="Unassembled WGS sequence"/>
</dbReference>
<dbReference type="PROSITE" id="PS51194">
    <property type="entry name" value="HELICASE_CTER"/>
    <property type="match status" value="1"/>
</dbReference>
<dbReference type="InterPro" id="IPR059033">
    <property type="entry name" value="C144_05_dom"/>
</dbReference>
<dbReference type="InterPro" id="IPR052583">
    <property type="entry name" value="ATP-helicase/E3_Ub-Ligase"/>
</dbReference>
<dbReference type="InterPro" id="IPR001841">
    <property type="entry name" value="Znf_RING"/>
</dbReference>
<dbReference type="SUPFAM" id="SSF57850">
    <property type="entry name" value="RING/U-box"/>
    <property type="match status" value="1"/>
</dbReference>
<dbReference type="SUPFAM" id="SSF52540">
    <property type="entry name" value="P-loop containing nucleoside triphosphate hydrolases"/>
    <property type="match status" value="1"/>
</dbReference>
<accession>A0A1E4RHY6</accession>
<keyword evidence="2 5" id="KW-0863">Zinc-finger</keyword>
<dbReference type="EMBL" id="KV454541">
    <property type="protein sequence ID" value="ODV66884.1"/>
    <property type="molecule type" value="Genomic_DNA"/>
</dbReference>
<dbReference type="InterPro" id="IPR017907">
    <property type="entry name" value="Znf_RING_CS"/>
</dbReference>
<name>A0A1E4RHY6_9ASCO</name>
<evidence type="ECO:0000259" key="7">
    <source>
        <dbReference type="PROSITE" id="PS51194"/>
    </source>
</evidence>
<keyword evidence="9" id="KW-1185">Reference proteome</keyword>
<dbReference type="InterPro" id="IPR049730">
    <property type="entry name" value="SNF2/RAD54-like_C"/>
</dbReference>
<organism evidence="8 9">
    <name type="scientific">Hyphopichia burtonii NRRL Y-1933</name>
    <dbReference type="NCBI Taxonomy" id="984485"/>
    <lineage>
        <taxon>Eukaryota</taxon>
        <taxon>Fungi</taxon>
        <taxon>Dikarya</taxon>
        <taxon>Ascomycota</taxon>
        <taxon>Saccharomycotina</taxon>
        <taxon>Pichiomycetes</taxon>
        <taxon>Debaryomycetaceae</taxon>
        <taxon>Hyphopichia</taxon>
    </lineage>
</organism>
<reference evidence="9" key="1">
    <citation type="submission" date="2016-05" db="EMBL/GenBank/DDBJ databases">
        <title>Comparative genomics of biotechnologically important yeasts.</title>
        <authorList>
            <consortium name="DOE Joint Genome Institute"/>
            <person name="Riley R."/>
            <person name="Haridas S."/>
            <person name="Wolfe K.H."/>
            <person name="Lopes M.R."/>
            <person name="Hittinger C.T."/>
            <person name="Goker M."/>
            <person name="Salamov A."/>
            <person name="Wisecaver J."/>
            <person name="Long T.M."/>
            <person name="Aerts A.L."/>
            <person name="Barry K."/>
            <person name="Choi C."/>
            <person name="Clum A."/>
            <person name="Coughlan A.Y."/>
            <person name="Deshpande S."/>
            <person name="Douglass A.P."/>
            <person name="Hanson S.J."/>
            <person name="Klenk H.-P."/>
            <person name="Labutti K."/>
            <person name="Lapidus A."/>
            <person name="Lindquist E."/>
            <person name="Lipzen A."/>
            <person name="Meier-Kolthoff J.P."/>
            <person name="Ohm R.A."/>
            <person name="Otillar R.P."/>
            <person name="Pangilinan J."/>
            <person name="Peng Y."/>
            <person name="Rokas A."/>
            <person name="Rosa C.A."/>
            <person name="Scheuner C."/>
            <person name="Sibirny A.A."/>
            <person name="Slot J.C."/>
            <person name="Stielow J.B."/>
            <person name="Sun H."/>
            <person name="Kurtzman C.P."/>
            <person name="Blackwell M."/>
            <person name="Grigoriev I.V."/>
            <person name="Jeffries T.W."/>
        </authorList>
    </citation>
    <scope>NUCLEOTIDE SEQUENCE [LARGE SCALE GENOMIC DNA]</scope>
    <source>
        <strain evidence="9">NRRL Y-1933</strain>
    </source>
</reference>
<feature type="domain" description="RING-type" evidence="6">
    <location>
        <begin position="413"/>
        <end position="451"/>
    </location>
</feature>
<dbReference type="InterPro" id="IPR001650">
    <property type="entry name" value="Helicase_C-like"/>
</dbReference>
<keyword evidence="1" id="KW-0479">Metal-binding</keyword>
<evidence type="ECO:0000256" key="4">
    <source>
        <dbReference type="ARBA" id="ARBA00022833"/>
    </source>
</evidence>
<dbReference type="GO" id="GO:0006974">
    <property type="term" value="P:DNA damage response"/>
    <property type="evidence" value="ECO:0007669"/>
    <property type="project" value="TreeGrafter"/>
</dbReference>
<evidence type="ECO:0000313" key="8">
    <source>
        <dbReference type="EMBL" id="ODV66884.1"/>
    </source>
</evidence>
<keyword evidence="4" id="KW-0862">Zinc</keyword>
<dbReference type="OrthoDB" id="5330228at2759"/>
<protein>
    <recommendedName>
        <fullName evidence="10">RING-type domain-containing protein</fullName>
    </recommendedName>
</protein>
<dbReference type="GeneID" id="30995805"/>
<dbReference type="InterPro" id="IPR027417">
    <property type="entry name" value="P-loop_NTPase"/>
</dbReference>
<evidence type="ECO:0000256" key="2">
    <source>
        <dbReference type="ARBA" id="ARBA00022771"/>
    </source>
</evidence>
<dbReference type="Pfam" id="PF26021">
    <property type="entry name" value="Ferritin_C144_05"/>
    <property type="match status" value="1"/>
</dbReference>
<gene>
    <name evidence="8" type="ORF">HYPBUDRAFT_152901</name>
</gene>
<dbReference type="Gene3D" id="3.40.50.300">
    <property type="entry name" value="P-loop containing nucleotide triphosphate hydrolases"/>
    <property type="match status" value="1"/>
</dbReference>
<dbReference type="STRING" id="984485.A0A1E4RHY6"/>
<evidence type="ECO:0000256" key="5">
    <source>
        <dbReference type="PROSITE-ProRule" id="PRU00175"/>
    </source>
</evidence>
<proteinExistence type="predicted"/>
<dbReference type="CDD" id="cd18793">
    <property type="entry name" value="SF2_C_SNF"/>
    <property type="match status" value="1"/>
</dbReference>
<feature type="domain" description="Helicase C-terminal" evidence="7">
    <location>
        <begin position="518"/>
        <end position="688"/>
    </location>
</feature>
<dbReference type="PANTHER" id="PTHR45865">
    <property type="entry name" value="E3 UBIQUITIN-PROTEIN LIGASE SHPRH FAMILY MEMBER"/>
    <property type="match status" value="1"/>
</dbReference>
<dbReference type="AlphaFoldDB" id="A0A1E4RHY6"/>
<evidence type="ECO:0008006" key="10">
    <source>
        <dbReference type="Google" id="ProtNLM"/>
    </source>
</evidence>
<dbReference type="Pfam" id="PF13639">
    <property type="entry name" value="zf-RING_2"/>
    <property type="match status" value="1"/>
</dbReference>
<dbReference type="GO" id="GO:0016787">
    <property type="term" value="F:hydrolase activity"/>
    <property type="evidence" value="ECO:0007669"/>
    <property type="project" value="UniProtKB-KW"/>
</dbReference>
<evidence type="ECO:0000256" key="1">
    <source>
        <dbReference type="ARBA" id="ARBA00022723"/>
    </source>
</evidence>
<evidence type="ECO:0000256" key="3">
    <source>
        <dbReference type="ARBA" id="ARBA00022801"/>
    </source>
</evidence>
<keyword evidence="3" id="KW-0378">Hydrolase</keyword>
<dbReference type="GO" id="GO:0005634">
    <property type="term" value="C:nucleus"/>
    <property type="evidence" value="ECO:0007669"/>
    <property type="project" value="TreeGrafter"/>
</dbReference>
<sequence length="737" mass="83077">MQVIETLKESFGKSDEVVSFLSGIPVEALLIVPRDFLNGYQPIEDLPADQIVIEKEKFLEQKFYDLAEDCRRIILKSSINGVKKAVSQKIQSRSTYQIFENDGDAALPKSTKLIFNKIPKIEISNFKALVGGVKSNSFLTRVERLIFSLNKQSEILNDWVSTLIDTLCKPLLTDGKNPDGEEYEQSLKDQDLASNLLQIIPRALTDRSEFILGEEDSTRIKDIKKQQDGDFKLELQRKGDDNSLKELDSIRESIKPLTNASLQELIDELKDLEIDLKQDLKDVINPEIVSEEIEAVKTFNFKLRNILESEKLAQILLQREINTNLNSVFNARIEYFKQLQLISDSVARKEYSFGPTTVVSQKIFSDCSMLITNLNDLSKKMSRDVTKFRYLLSLSNDDNDGVSNGKDSEDLFCIICRSAITVGSLTPCGHKYCKDCLAEWLKRSSSCPTCKSRTSTYALHHFTHYKPNISAQYVNDQNNESHESSQIHSIYKPIENQIVDEIKDIKLKNSYGSKVDLIVKQTIYLVRKDPNVQIVIFSQWQALLLIIGAALKANNVSFIGSKGTLVPEVGAGRHPKGYSDIEDFKDPSKKITCFLLNAKAQASGLTLVNATHIFLCEPLVNTSLELQAIGRIHRIGQKKKTTVWMFAIENSVEESIVLMSTKKRLQYINKEKKKVAGKNEQTTINDLNEAESMTLMQSEGNAALVGKNFGDGEEVTNSDLWDAFFSARNSEGVNPMT</sequence>
<dbReference type="PROSITE" id="PS50089">
    <property type="entry name" value="ZF_RING_2"/>
    <property type="match status" value="1"/>
</dbReference>
<dbReference type="InterPro" id="IPR013083">
    <property type="entry name" value="Znf_RING/FYVE/PHD"/>
</dbReference>
<dbReference type="PANTHER" id="PTHR45865:SF1">
    <property type="entry name" value="E3 UBIQUITIN-PROTEIN LIGASE SHPRH"/>
    <property type="match status" value="1"/>
</dbReference>
<dbReference type="GO" id="GO:0008270">
    <property type="term" value="F:zinc ion binding"/>
    <property type="evidence" value="ECO:0007669"/>
    <property type="project" value="UniProtKB-KW"/>
</dbReference>